<evidence type="ECO:0000256" key="1">
    <source>
        <dbReference type="SAM" id="Phobius"/>
    </source>
</evidence>
<keyword evidence="1" id="KW-1133">Transmembrane helix</keyword>
<dbReference type="EMBL" id="DVMP01000105">
    <property type="protein sequence ID" value="HIU25988.1"/>
    <property type="molecule type" value="Genomic_DNA"/>
</dbReference>
<name>A0A9D1L7F0_9FIRM</name>
<reference evidence="2" key="2">
    <citation type="journal article" date="2021" name="PeerJ">
        <title>Extensive microbial diversity within the chicken gut microbiome revealed by metagenomics and culture.</title>
        <authorList>
            <person name="Gilroy R."/>
            <person name="Ravi A."/>
            <person name="Getino M."/>
            <person name="Pursley I."/>
            <person name="Horton D.L."/>
            <person name="Alikhan N.F."/>
            <person name="Baker D."/>
            <person name="Gharbi K."/>
            <person name="Hall N."/>
            <person name="Watson M."/>
            <person name="Adriaenssens E.M."/>
            <person name="Foster-Nyarko E."/>
            <person name="Jarju S."/>
            <person name="Secka A."/>
            <person name="Antonio M."/>
            <person name="Oren A."/>
            <person name="Chaudhuri R.R."/>
            <person name="La Ragione R."/>
            <person name="Hildebrand F."/>
            <person name="Pallen M.J."/>
        </authorList>
    </citation>
    <scope>NUCLEOTIDE SEQUENCE</scope>
    <source>
        <strain evidence="2">ChiHcec3-6078</strain>
    </source>
</reference>
<keyword evidence="1" id="KW-0472">Membrane</keyword>
<sequence>MMKRTITGAVITAAVYLVLYFSYIPQVMLCATAMLCTCAVYEIYRAAGVIENEILFIVSFTAALSIVFF</sequence>
<proteinExistence type="predicted"/>
<evidence type="ECO:0000313" key="3">
    <source>
        <dbReference type="Proteomes" id="UP000824090"/>
    </source>
</evidence>
<evidence type="ECO:0000313" key="2">
    <source>
        <dbReference type="EMBL" id="HIU25988.1"/>
    </source>
</evidence>
<accession>A0A9D1L7F0</accession>
<reference evidence="2" key="1">
    <citation type="submission" date="2020-10" db="EMBL/GenBank/DDBJ databases">
        <authorList>
            <person name="Gilroy R."/>
        </authorList>
    </citation>
    <scope>NUCLEOTIDE SEQUENCE</scope>
    <source>
        <strain evidence="2">ChiHcec3-6078</strain>
    </source>
</reference>
<protein>
    <submittedName>
        <fullName evidence="2">Uncharacterized protein</fullName>
    </submittedName>
</protein>
<gene>
    <name evidence="2" type="ORF">IAC50_05790</name>
</gene>
<feature type="transmembrane region" description="Helical" evidence="1">
    <location>
        <begin position="6"/>
        <end position="24"/>
    </location>
</feature>
<dbReference type="AlphaFoldDB" id="A0A9D1L7F0"/>
<comment type="caution">
    <text evidence="2">The sequence shown here is derived from an EMBL/GenBank/DDBJ whole genome shotgun (WGS) entry which is preliminary data.</text>
</comment>
<dbReference type="Proteomes" id="UP000824090">
    <property type="component" value="Unassembled WGS sequence"/>
</dbReference>
<organism evidence="2 3">
    <name type="scientific">Candidatus Allocopromorpha excrementigallinarum</name>
    <dbReference type="NCBI Taxonomy" id="2840742"/>
    <lineage>
        <taxon>Bacteria</taxon>
        <taxon>Bacillati</taxon>
        <taxon>Bacillota</taxon>
        <taxon>Clostridia</taxon>
        <taxon>Eubacteriales</taxon>
        <taxon>Eubacteriaceae</taxon>
        <taxon>Eubacteriaceae incertae sedis</taxon>
        <taxon>Candidatus Allocopromorpha</taxon>
    </lineage>
</organism>
<keyword evidence="1" id="KW-0812">Transmembrane</keyword>